<dbReference type="PROSITE" id="PS51257">
    <property type="entry name" value="PROKAR_LIPOPROTEIN"/>
    <property type="match status" value="1"/>
</dbReference>
<evidence type="ECO:0000313" key="3">
    <source>
        <dbReference type="Proteomes" id="UP000000343"/>
    </source>
</evidence>
<reference evidence="3" key="1">
    <citation type="submission" date="2011-01" db="EMBL/GenBank/DDBJ databases">
        <title>Complete sequence of chromosome of Acidobacterium sp. MP5ACTX9.</title>
        <authorList>
            <consortium name="US DOE Joint Genome Institute"/>
            <person name="Lucas S."/>
            <person name="Copeland A."/>
            <person name="Lapidus A."/>
            <person name="Cheng J.-F."/>
            <person name="Goodwin L."/>
            <person name="Pitluck S."/>
            <person name="Teshima H."/>
            <person name="Detter J.C."/>
            <person name="Han C."/>
            <person name="Tapia R."/>
            <person name="Land M."/>
            <person name="Hauser L."/>
            <person name="Kyrpides N."/>
            <person name="Ivanova N."/>
            <person name="Ovchinnikova G."/>
            <person name="Pagani I."/>
            <person name="Rawat S.R."/>
            <person name="Mannisto M."/>
            <person name="Haggblom M.M."/>
            <person name="Woyke T."/>
        </authorList>
    </citation>
    <scope>NUCLEOTIDE SEQUENCE [LARGE SCALE GENOMIC DNA]</scope>
    <source>
        <strain evidence="3">MP5ACTX9</strain>
    </source>
</reference>
<dbReference type="AlphaFoldDB" id="E8X293"/>
<evidence type="ECO:0000313" key="2">
    <source>
        <dbReference type="EMBL" id="ADW68025.1"/>
    </source>
</evidence>
<protein>
    <recommendedName>
        <fullName evidence="4">Lipocalin-like domain-containing protein</fullName>
    </recommendedName>
</protein>
<feature type="chain" id="PRO_5003230588" description="Lipocalin-like domain-containing protein" evidence="1">
    <location>
        <begin position="27"/>
        <end position="272"/>
    </location>
</feature>
<keyword evidence="1" id="KW-0732">Signal</keyword>
<keyword evidence="3" id="KW-1185">Reference proteome</keyword>
<feature type="signal peptide" evidence="1">
    <location>
        <begin position="1"/>
        <end position="26"/>
    </location>
</feature>
<proteinExistence type="predicted"/>
<evidence type="ECO:0008006" key="4">
    <source>
        <dbReference type="Google" id="ProtNLM"/>
    </source>
</evidence>
<evidence type="ECO:0000256" key="1">
    <source>
        <dbReference type="SAM" id="SignalP"/>
    </source>
</evidence>
<sequence>MRVRNIVGLFGMAVLAGFLSGCNALTAVTGIPTSLKAAIAGNWEVKTNATQAVTLPEIAGAFATTNGAVTATFHTLAANACMAPNTFVSATGTTDANGNLKLTSAAFNGSTLSLTGTLAADGKTLTNATYSVTGGSCGFPVVAGTAAVAATATQYAAITGAYAGNFTDSDGDVIPVSGNFTQSTAPDANGVYHLTGNATFPGNPCLTSPAIVDSTVTGSMLSTTYSQTANGMTNTVVANGTFNADASILTVTDWTISGACGSAHGTGLFSKQ</sequence>
<name>E8X293_GRATM</name>
<accession>E8X293</accession>
<gene>
    <name evidence="2" type="ordered locus">AciX9_0958</name>
</gene>
<dbReference type="OrthoDB" id="9985269at2"/>
<dbReference type="KEGG" id="acm:AciX9_0958"/>
<dbReference type="EMBL" id="CP002480">
    <property type="protein sequence ID" value="ADW68025.1"/>
    <property type="molecule type" value="Genomic_DNA"/>
</dbReference>
<organism evidence="3">
    <name type="scientific">Granulicella tundricola (strain ATCC BAA-1859 / DSM 23138 / MP5ACTX9)</name>
    <dbReference type="NCBI Taxonomy" id="1198114"/>
    <lineage>
        <taxon>Bacteria</taxon>
        <taxon>Pseudomonadati</taxon>
        <taxon>Acidobacteriota</taxon>
        <taxon>Terriglobia</taxon>
        <taxon>Terriglobales</taxon>
        <taxon>Acidobacteriaceae</taxon>
        <taxon>Granulicella</taxon>
    </lineage>
</organism>
<dbReference type="PaxDb" id="1198114-AciX9_0958"/>
<dbReference type="Proteomes" id="UP000000343">
    <property type="component" value="Chromosome"/>
</dbReference>
<dbReference type="HOGENOM" id="CLU_1022185_0_0_0"/>